<dbReference type="Pfam" id="PF13822">
    <property type="entry name" value="ACC_epsilon"/>
    <property type="match status" value="1"/>
</dbReference>
<dbReference type="RefSeq" id="WP_271319863.1">
    <property type="nucleotide sequence ID" value="NZ_BAAATN010000004.1"/>
</dbReference>
<dbReference type="EMBL" id="JBHSJO010000001">
    <property type="protein sequence ID" value="MFC5016048.1"/>
    <property type="molecule type" value="Genomic_DNA"/>
</dbReference>
<organism evidence="2 3">
    <name type="scientific">Streptomyces lienomycini</name>
    <dbReference type="NCBI Taxonomy" id="284035"/>
    <lineage>
        <taxon>Bacteria</taxon>
        <taxon>Bacillati</taxon>
        <taxon>Actinomycetota</taxon>
        <taxon>Actinomycetes</taxon>
        <taxon>Kitasatosporales</taxon>
        <taxon>Streptomycetaceae</taxon>
        <taxon>Streptomyces</taxon>
    </lineage>
</organism>
<evidence type="ECO:0000256" key="1">
    <source>
        <dbReference type="SAM" id="MobiDB-lite"/>
    </source>
</evidence>
<sequence length="74" mass="8089">MPAEATPLEETLWKVVAGHPTPEELAAVTVVLSLLHHRAEEHSTPAPVLPLARWRHPASPRPAGSWRASERMAS</sequence>
<dbReference type="Proteomes" id="UP001595855">
    <property type="component" value="Unassembled WGS sequence"/>
</dbReference>
<dbReference type="InterPro" id="IPR032716">
    <property type="entry name" value="ACC_epsilon"/>
</dbReference>
<protein>
    <submittedName>
        <fullName evidence="2">Acyl-CoA carboxylase epsilon subunit</fullName>
    </submittedName>
</protein>
<comment type="caution">
    <text evidence="2">The sequence shown here is derived from an EMBL/GenBank/DDBJ whole genome shotgun (WGS) entry which is preliminary data.</text>
</comment>
<reference evidence="3" key="1">
    <citation type="journal article" date="2019" name="Int. J. Syst. Evol. Microbiol.">
        <title>The Global Catalogue of Microorganisms (GCM) 10K type strain sequencing project: providing services to taxonomists for standard genome sequencing and annotation.</title>
        <authorList>
            <consortium name="The Broad Institute Genomics Platform"/>
            <consortium name="The Broad Institute Genome Sequencing Center for Infectious Disease"/>
            <person name="Wu L."/>
            <person name="Ma J."/>
        </authorList>
    </citation>
    <scope>NUCLEOTIDE SEQUENCE [LARGE SCALE GENOMIC DNA]</scope>
    <source>
        <strain evidence="3">CGMCC 4.1542</strain>
    </source>
</reference>
<evidence type="ECO:0000313" key="2">
    <source>
        <dbReference type="EMBL" id="MFC5016048.1"/>
    </source>
</evidence>
<keyword evidence="3" id="KW-1185">Reference proteome</keyword>
<gene>
    <name evidence="2" type="ORF">ACFPRC_14270</name>
</gene>
<proteinExistence type="predicted"/>
<evidence type="ECO:0000313" key="3">
    <source>
        <dbReference type="Proteomes" id="UP001595855"/>
    </source>
</evidence>
<name>A0ABV9WVV2_9ACTN</name>
<feature type="region of interest" description="Disordered" evidence="1">
    <location>
        <begin position="54"/>
        <end position="74"/>
    </location>
</feature>
<accession>A0ABV9WVV2</accession>